<dbReference type="PANTHER" id="PTHR10655">
    <property type="entry name" value="LYSOPHOSPHOLIPASE-RELATED"/>
    <property type="match status" value="1"/>
</dbReference>
<dbReference type="PANTHER" id="PTHR10655:SF17">
    <property type="entry name" value="LYSOPHOSPHOLIPASE-LIKE PROTEIN 1"/>
    <property type="match status" value="1"/>
</dbReference>
<gene>
    <name evidence="4" type="ORF">UFOPK2754_01668</name>
    <name evidence="5" type="ORF">UFOPK3139_03126</name>
    <name evidence="6" type="ORF">UFOPK3543_00493</name>
</gene>
<feature type="domain" description="Phospholipase/carboxylesterase/thioesterase" evidence="3">
    <location>
        <begin position="18"/>
        <end position="208"/>
    </location>
</feature>
<evidence type="ECO:0000313" key="6">
    <source>
        <dbReference type="EMBL" id="CAB4894468.1"/>
    </source>
</evidence>
<dbReference type="AlphaFoldDB" id="A0A6J7FKH7"/>
<protein>
    <submittedName>
        <fullName evidence="6">Unannotated protein</fullName>
    </submittedName>
</protein>
<organism evidence="6">
    <name type="scientific">freshwater metagenome</name>
    <dbReference type="NCBI Taxonomy" id="449393"/>
    <lineage>
        <taxon>unclassified sequences</taxon>
        <taxon>metagenomes</taxon>
        <taxon>ecological metagenomes</taxon>
    </lineage>
</organism>
<dbReference type="EMBL" id="CAFABA010000216">
    <property type="protein sequence ID" value="CAB4836682.1"/>
    <property type="molecule type" value="Genomic_DNA"/>
</dbReference>
<dbReference type="EMBL" id="CAEZYR010000058">
    <property type="protein sequence ID" value="CAB4748617.1"/>
    <property type="molecule type" value="Genomic_DNA"/>
</dbReference>
<dbReference type="InterPro" id="IPR029058">
    <property type="entry name" value="AB_hydrolase_fold"/>
</dbReference>
<reference evidence="6" key="1">
    <citation type="submission" date="2020-05" db="EMBL/GenBank/DDBJ databases">
        <authorList>
            <person name="Chiriac C."/>
            <person name="Salcher M."/>
            <person name="Ghai R."/>
            <person name="Kavagutti S V."/>
        </authorList>
    </citation>
    <scope>NUCLEOTIDE SEQUENCE</scope>
</reference>
<evidence type="ECO:0000256" key="2">
    <source>
        <dbReference type="ARBA" id="ARBA00022801"/>
    </source>
</evidence>
<evidence type="ECO:0000256" key="1">
    <source>
        <dbReference type="ARBA" id="ARBA00006499"/>
    </source>
</evidence>
<dbReference type="InterPro" id="IPR003140">
    <property type="entry name" value="PLipase/COase/thioEstase"/>
</dbReference>
<dbReference type="InterPro" id="IPR050565">
    <property type="entry name" value="LYPA1-2/EST-like"/>
</dbReference>
<evidence type="ECO:0000313" key="4">
    <source>
        <dbReference type="EMBL" id="CAB4748617.1"/>
    </source>
</evidence>
<keyword evidence="2" id="KW-0378">Hydrolase</keyword>
<comment type="similarity">
    <text evidence="1">Belongs to the AB hydrolase superfamily. AB hydrolase 2 family.</text>
</comment>
<evidence type="ECO:0000313" key="5">
    <source>
        <dbReference type="EMBL" id="CAB4836682.1"/>
    </source>
</evidence>
<dbReference type="Pfam" id="PF02230">
    <property type="entry name" value="Abhydrolase_2"/>
    <property type="match status" value="1"/>
</dbReference>
<dbReference type="Gene3D" id="3.40.50.1820">
    <property type="entry name" value="alpha/beta hydrolase"/>
    <property type="match status" value="1"/>
</dbReference>
<dbReference type="SUPFAM" id="SSF53474">
    <property type="entry name" value="alpha/beta-Hydrolases"/>
    <property type="match status" value="1"/>
</dbReference>
<dbReference type="GO" id="GO:0016787">
    <property type="term" value="F:hydrolase activity"/>
    <property type="evidence" value="ECO:0007669"/>
    <property type="project" value="UniProtKB-KW"/>
</dbReference>
<name>A0A6J7FKH7_9ZZZZ</name>
<dbReference type="EMBL" id="CAFBMH010000011">
    <property type="protein sequence ID" value="CAB4894468.1"/>
    <property type="molecule type" value="Genomic_DNA"/>
</dbReference>
<sequence>MQGAPLRSRVRRAAKGEPPRLLLLAHGYSYHPEEMLAYGTVIDPERRFALVAPRGPIELPNGAAAWSIPKDREPPPFIKASDALSATLDAACARYGVARADAIVGGFSQGAIISFTLALDPSTVRPAAVINWCGGLPVGRGTPIDLDRLETLPVLWQLAARDEVVPPEFSRAGAKTALAHGAALTRREYDITHAISVEMLADARTWLAAR</sequence>
<evidence type="ECO:0000259" key="3">
    <source>
        <dbReference type="Pfam" id="PF02230"/>
    </source>
</evidence>
<proteinExistence type="inferred from homology"/>
<accession>A0A6J7FKH7</accession>